<proteinExistence type="predicted"/>
<comment type="caution">
    <text evidence="1">The sequence shown here is derived from an EMBL/GenBank/DDBJ whole genome shotgun (WGS) entry which is preliminary data.</text>
</comment>
<organism evidence="1 2">
    <name type="scientific">Haloferax elongans ATCC BAA-1513</name>
    <dbReference type="NCBI Taxonomy" id="1230453"/>
    <lineage>
        <taxon>Archaea</taxon>
        <taxon>Methanobacteriati</taxon>
        <taxon>Methanobacteriota</taxon>
        <taxon>Stenosarchaea group</taxon>
        <taxon>Halobacteria</taxon>
        <taxon>Halobacteriales</taxon>
        <taxon>Haloferacaceae</taxon>
        <taxon>Haloferax</taxon>
    </lineage>
</organism>
<keyword evidence="2" id="KW-1185">Reference proteome</keyword>
<dbReference type="Proteomes" id="UP000011612">
    <property type="component" value="Unassembled WGS sequence"/>
</dbReference>
<protein>
    <submittedName>
        <fullName evidence="1">Uncharacterized protein</fullName>
    </submittedName>
</protein>
<gene>
    <name evidence="1" type="ORF">C453_01140</name>
</gene>
<name>M0HW36_HALEO</name>
<dbReference type="AlphaFoldDB" id="M0HW36"/>
<reference evidence="1 2" key="1">
    <citation type="journal article" date="2014" name="PLoS Genet.">
        <title>Phylogenetically driven sequencing of extremely halophilic archaea reveals strategies for static and dynamic osmo-response.</title>
        <authorList>
            <person name="Becker E.A."/>
            <person name="Seitzer P.M."/>
            <person name="Tritt A."/>
            <person name="Larsen D."/>
            <person name="Krusor M."/>
            <person name="Yao A.I."/>
            <person name="Wu D."/>
            <person name="Madern D."/>
            <person name="Eisen J.A."/>
            <person name="Darling A.E."/>
            <person name="Facciotti M.T."/>
        </authorList>
    </citation>
    <scope>NUCLEOTIDE SEQUENCE [LARGE SCALE GENOMIC DNA]</scope>
    <source>
        <strain evidence="1 2">ATCC BAA-1513</strain>
    </source>
</reference>
<evidence type="ECO:0000313" key="1">
    <source>
        <dbReference type="EMBL" id="ELZ88825.1"/>
    </source>
</evidence>
<evidence type="ECO:0000313" key="2">
    <source>
        <dbReference type="Proteomes" id="UP000011612"/>
    </source>
</evidence>
<sequence length="74" mass="8094">MRSLKIVVVHKLYEPLADTPVTADPRMIDAINSHCESMNLRFDAGSPDVVKPTAQSYSRAGSLRAVAITEIHCV</sequence>
<dbReference type="EMBL" id="AOLK01000005">
    <property type="protein sequence ID" value="ELZ88825.1"/>
    <property type="molecule type" value="Genomic_DNA"/>
</dbReference>
<accession>M0HW36</accession>